<feature type="non-terminal residue" evidence="2">
    <location>
        <position position="65"/>
    </location>
</feature>
<proteinExistence type="predicted"/>
<name>A0A746H9U6_SALER</name>
<evidence type="ECO:0000256" key="1">
    <source>
        <dbReference type="SAM" id="MobiDB-lite"/>
    </source>
</evidence>
<protein>
    <submittedName>
        <fullName evidence="2">Uncharacterized protein</fullName>
    </submittedName>
</protein>
<dbReference type="EMBL" id="DAAVBF010000089">
    <property type="protein sequence ID" value="HAF3729395.1"/>
    <property type="molecule type" value="Genomic_DNA"/>
</dbReference>
<accession>A0A746H9U6</accession>
<sequence>MHLILHTLCTPLSIHQYYAITCLRQRNIVIRLLLTPPSITDLKSNHDNNNLQCSNHDKLQDDCFS</sequence>
<comment type="caution">
    <text evidence="2">The sequence shown here is derived from an EMBL/GenBank/DDBJ whole genome shotgun (WGS) entry which is preliminary data.</text>
</comment>
<organism evidence="2">
    <name type="scientific">Salmonella enterica</name>
    <name type="common">Salmonella choleraesuis</name>
    <dbReference type="NCBI Taxonomy" id="28901"/>
    <lineage>
        <taxon>Bacteria</taxon>
        <taxon>Pseudomonadati</taxon>
        <taxon>Pseudomonadota</taxon>
        <taxon>Gammaproteobacteria</taxon>
        <taxon>Enterobacterales</taxon>
        <taxon>Enterobacteriaceae</taxon>
        <taxon>Salmonella</taxon>
    </lineage>
</organism>
<feature type="region of interest" description="Disordered" evidence="1">
    <location>
        <begin position="46"/>
        <end position="65"/>
    </location>
</feature>
<evidence type="ECO:0000313" key="2">
    <source>
        <dbReference type="EMBL" id="HAF3729395.1"/>
    </source>
</evidence>
<dbReference type="AlphaFoldDB" id="A0A746H9U6"/>
<feature type="compositionally biased region" description="Basic and acidic residues" evidence="1">
    <location>
        <begin position="55"/>
        <end position="65"/>
    </location>
</feature>
<gene>
    <name evidence="2" type="ORF">G9A62_004988</name>
</gene>
<reference evidence="2" key="2">
    <citation type="submission" date="2020-02" db="EMBL/GenBank/DDBJ databases">
        <authorList>
            <consortium name="NCBI Pathogen Detection Project"/>
        </authorList>
    </citation>
    <scope>NUCLEOTIDE SEQUENCE</scope>
    <source>
        <strain evidence="2">CFIAFB20130179</strain>
    </source>
</reference>
<reference evidence="2" key="1">
    <citation type="journal article" date="2018" name="Genome Biol.">
        <title>SKESA: strategic k-mer extension for scrupulous assemblies.</title>
        <authorList>
            <person name="Souvorov A."/>
            <person name="Agarwala R."/>
            <person name="Lipman D.J."/>
        </authorList>
    </citation>
    <scope>NUCLEOTIDE SEQUENCE</scope>
    <source>
        <strain evidence="2">CFIAFB20130179</strain>
    </source>
</reference>